<dbReference type="SUPFAM" id="SSF48179">
    <property type="entry name" value="6-phosphogluconate dehydrogenase C-terminal domain-like"/>
    <property type="match status" value="1"/>
</dbReference>
<dbReference type="Pfam" id="PF03721">
    <property type="entry name" value="UDPG_MGDP_dh_N"/>
    <property type="match status" value="1"/>
</dbReference>
<accession>A0ABN4GGF4</accession>
<evidence type="ECO:0000259" key="4">
    <source>
        <dbReference type="SMART" id="SM00984"/>
    </source>
</evidence>
<dbReference type="InterPro" id="IPR014027">
    <property type="entry name" value="UDP-Glc/GDP-Man_DH_C"/>
</dbReference>
<dbReference type="PIRSF" id="PIRSF500136">
    <property type="entry name" value="UDP_ManNAc_DH"/>
    <property type="match status" value="1"/>
</dbReference>
<reference evidence="5 6" key="1">
    <citation type="journal article" date="2015" name="ISME J.">
        <title>Draft Genome Sequence of Streptomyces incarnatus NRRL8089, which Produces the Nucleoside Antibiotic Sinefungin.</title>
        <authorList>
            <person name="Oshima K."/>
            <person name="Hattori M."/>
            <person name="Shimizu H."/>
            <person name="Fukuda K."/>
            <person name="Nemoto M."/>
            <person name="Inagaki K."/>
            <person name="Tamura T."/>
        </authorList>
    </citation>
    <scope>NUCLEOTIDE SEQUENCE [LARGE SCALE GENOMIC DNA]</scope>
    <source>
        <strain evidence="5 6">NRRL 8089</strain>
    </source>
</reference>
<dbReference type="Pfam" id="PF00984">
    <property type="entry name" value="UDPG_MGDP_dh"/>
    <property type="match status" value="1"/>
</dbReference>
<evidence type="ECO:0000313" key="6">
    <source>
        <dbReference type="Proteomes" id="UP000035366"/>
    </source>
</evidence>
<dbReference type="InterPro" id="IPR017476">
    <property type="entry name" value="UDP-Glc/GDP-Man"/>
</dbReference>
<dbReference type="Gene3D" id="3.40.50.720">
    <property type="entry name" value="NAD(P)-binding Rossmann-like Domain"/>
    <property type="match status" value="2"/>
</dbReference>
<dbReference type="Proteomes" id="UP000035366">
    <property type="component" value="Chromosome"/>
</dbReference>
<dbReference type="SUPFAM" id="SSF51735">
    <property type="entry name" value="NAD(P)-binding Rossmann-fold domains"/>
    <property type="match status" value="1"/>
</dbReference>
<dbReference type="Pfam" id="PF03720">
    <property type="entry name" value="UDPG_MGDP_dh_C"/>
    <property type="match status" value="1"/>
</dbReference>
<dbReference type="PANTHER" id="PTHR43491">
    <property type="entry name" value="UDP-N-ACETYL-D-MANNOSAMINE DEHYDROGENASE"/>
    <property type="match status" value="1"/>
</dbReference>
<comment type="similarity">
    <text evidence="3">Belongs to the UDP-glucose/GDP-mannose dehydrogenase family.</text>
</comment>
<dbReference type="EMBL" id="CP011497">
    <property type="protein sequence ID" value="AKJ11907.1"/>
    <property type="molecule type" value="Genomic_DNA"/>
</dbReference>
<evidence type="ECO:0000256" key="3">
    <source>
        <dbReference type="PIRNR" id="PIRNR000124"/>
    </source>
</evidence>
<dbReference type="InterPro" id="IPR036291">
    <property type="entry name" value="NAD(P)-bd_dom_sf"/>
</dbReference>
<dbReference type="InterPro" id="IPR028359">
    <property type="entry name" value="UDP_ManNAc/GlcNAc_DH"/>
</dbReference>
<dbReference type="InterPro" id="IPR014026">
    <property type="entry name" value="UDP-Glc/GDP-Man_DH_dimer"/>
</dbReference>
<dbReference type="RefSeq" id="WP_208899743.1">
    <property type="nucleotide sequence ID" value="NZ_CP011497.1"/>
</dbReference>
<feature type="domain" description="UDP-glucose/GDP-mannose dehydrogenase C-terminal" evidence="4">
    <location>
        <begin position="318"/>
        <end position="430"/>
    </location>
</feature>
<keyword evidence="2" id="KW-0520">NAD</keyword>
<dbReference type="InterPro" id="IPR036220">
    <property type="entry name" value="UDP-Glc/GDP-Man_DH_C_sf"/>
</dbReference>
<name>A0ABN4GGF4_9ACTN</name>
<sequence>MHVCVLGQGYVGLPLALSAAEAGHVVTGYEPDRERCDKLAAGTSYVEDIPSTRLRAVLRSAAYRPSPDPKDLKGFDIAVITVPTPLTDRAPDLSCVREAARTLARWLEPGATVVLESTTHPGTTRDVLIPLLEEGSGLIAGRDFHVGFSPERIDPGNADWRLDNTPKIVAGLTDACLHRVKTFYDSVTDVTVPASGLEEAELAKVFENTYRHVNIALVNELSRMAHTLGVDVWHTLELAATKPFGFTRFLPGPGVGGHCLPIDPVYLSHHVKARHGQTFRLIELAQDINESQPDYVVRRLQDALSSRFRRSVHGARILALGAAYKPGTSDARQSPAVQVIDRLRAMGADVVVVDPHLPEGSRRHIPFAGATGATGAAGATDAAGTAGAASGESVADFDAVVLLTPHAEFDLAQLADEAAYVLDTRGAMTPAPHVERL</sequence>
<keyword evidence="6" id="KW-1185">Reference proteome</keyword>
<protein>
    <submittedName>
        <fullName evidence="5">UDP-N-acetyl-D-glucosamine dehydrogenase</fullName>
    </submittedName>
</protein>
<dbReference type="PIRSF" id="PIRSF000124">
    <property type="entry name" value="UDPglc_GDPman_dh"/>
    <property type="match status" value="1"/>
</dbReference>
<dbReference type="PANTHER" id="PTHR43491:SF1">
    <property type="entry name" value="UDP-N-ACETYL-D-MANNOSAMINE DEHYDROGENASE"/>
    <property type="match status" value="1"/>
</dbReference>
<organism evidence="5 6">
    <name type="scientific">Streptomyces incarnatus</name>
    <dbReference type="NCBI Taxonomy" id="665007"/>
    <lineage>
        <taxon>Bacteria</taxon>
        <taxon>Bacillati</taxon>
        <taxon>Actinomycetota</taxon>
        <taxon>Actinomycetes</taxon>
        <taxon>Kitasatosporales</taxon>
        <taxon>Streptomycetaceae</taxon>
        <taxon>Streptomyces</taxon>
    </lineage>
</organism>
<dbReference type="SUPFAM" id="SSF52413">
    <property type="entry name" value="UDP-glucose/GDP-mannose dehydrogenase C-terminal domain"/>
    <property type="match status" value="1"/>
</dbReference>
<evidence type="ECO:0000313" key="5">
    <source>
        <dbReference type="EMBL" id="AKJ11907.1"/>
    </source>
</evidence>
<dbReference type="NCBIfam" id="TIGR03026">
    <property type="entry name" value="NDP-sugDHase"/>
    <property type="match status" value="1"/>
</dbReference>
<proteinExistence type="inferred from homology"/>
<dbReference type="SMART" id="SM00984">
    <property type="entry name" value="UDPG_MGDP_dh_C"/>
    <property type="match status" value="1"/>
</dbReference>
<evidence type="ECO:0000256" key="2">
    <source>
        <dbReference type="ARBA" id="ARBA00023027"/>
    </source>
</evidence>
<dbReference type="InterPro" id="IPR001732">
    <property type="entry name" value="UDP-Glc/GDP-Man_DH_N"/>
</dbReference>
<keyword evidence="1" id="KW-0560">Oxidoreductase</keyword>
<evidence type="ECO:0000256" key="1">
    <source>
        <dbReference type="ARBA" id="ARBA00023002"/>
    </source>
</evidence>
<gene>
    <name evidence="5" type="ORF">ABB07_18250</name>
</gene>
<dbReference type="InterPro" id="IPR008927">
    <property type="entry name" value="6-PGluconate_DH-like_C_sf"/>
</dbReference>